<dbReference type="GO" id="GO:0016491">
    <property type="term" value="F:oxidoreductase activity"/>
    <property type="evidence" value="ECO:0007669"/>
    <property type="project" value="UniProtKB-ARBA"/>
</dbReference>
<dbReference type="CDD" id="cd19096">
    <property type="entry name" value="AKR_Fe-S_oxidoreductase"/>
    <property type="match status" value="1"/>
</dbReference>
<dbReference type="SUPFAM" id="SSF51430">
    <property type="entry name" value="NAD(P)-linked oxidoreductase"/>
    <property type="match status" value="1"/>
</dbReference>
<dbReference type="EMBL" id="SUTG01000002">
    <property type="protein sequence ID" value="MBE6511678.1"/>
    <property type="molecule type" value="Genomic_DNA"/>
</dbReference>
<dbReference type="PANTHER" id="PTHR43312">
    <property type="entry name" value="D-THREO-ALDOSE 1-DEHYDROGENASE"/>
    <property type="match status" value="1"/>
</dbReference>
<accession>A0A8T3VTE2</accession>
<dbReference type="PROSITE" id="PS51379">
    <property type="entry name" value="4FE4S_FER_2"/>
    <property type="match status" value="1"/>
</dbReference>
<dbReference type="InterPro" id="IPR017896">
    <property type="entry name" value="4Fe4S_Fe-S-bd"/>
</dbReference>
<organism evidence="2 3">
    <name type="scientific">Methanobrevibacter olleyae</name>
    <dbReference type="NCBI Taxonomy" id="294671"/>
    <lineage>
        <taxon>Archaea</taxon>
        <taxon>Methanobacteriati</taxon>
        <taxon>Methanobacteriota</taxon>
        <taxon>Methanomada group</taxon>
        <taxon>Methanobacteria</taxon>
        <taxon>Methanobacteriales</taxon>
        <taxon>Methanobacteriaceae</taxon>
        <taxon>Methanobrevibacter</taxon>
    </lineage>
</organism>
<evidence type="ECO:0000259" key="1">
    <source>
        <dbReference type="PROSITE" id="PS51379"/>
    </source>
</evidence>
<protein>
    <submittedName>
        <fullName evidence="2">4Fe-4S dicluster domain-containing protein</fullName>
    </submittedName>
</protein>
<dbReference type="Gene3D" id="3.30.70.20">
    <property type="match status" value="1"/>
</dbReference>
<dbReference type="Pfam" id="PF13187">
    <property type="entry name" value="Fer4_9"/>
    <property type="match status" value="1"/>
</dbReference>
<dbReference type="InterPro" id="IPR017900">
    <property type="entry name" value="4Fe4S_Fe_S_CS"/>
</dbReference>
<evidence type="ECO:0000313" key="3">
    <source>
        <dbReference type="Proteomes" id="UP000732619"/>
    </source>
</evidence>
<dbReference type="Pfam" id="PF00248">
    <property type="entry name" value="Aldo_ket_red"/>
    <property type="match status" value="1"/>
</dbReference>
<reference evidence="2" key="1">
    <citation type="submission" date="2019-04" db="EMBL/GenBank/DDBJ databases">
        <title>Evolution of Biomass-Degrading Anaerobic Consortia Revealed by Metagenomics.</title>
        <authorList>
            <person name="Peng X."/>
        </authorList>
    </citation>
    <scope>NUCLEOTIDE SEQUENCE</scope>
    <source>
        <strain evidence="2">SIG14</strain>
    </source>
</reference>
<dbReference type="Proteomes" id="UP000732619">
    <property type="component" value="Unassembled WGS sequence"/>
</dbReference>
<dbReference type="SUPFAM" id="SSF46548">
    <property type="entry name" value="alpha-helical ferredoxin"/>
    <property type="match status" value="1"/>
</dbReference>
<dbReference type="InterPro" id="IPR023210">
    <property type="entry name" value="NADP_OxRdtase_dom"/>
</dbReference>
<name>A0A8T3VTE2_METOL</name>
<dbReference type="Gene3D" id="3.20.20.100">
    <property type="entry name" value="NADP-dependent oxidoreductase domain"/>
    <property type="match status" value="1"/>
</dbReference>
<dbReference type="InterPro" id="IPR036812">
    <property type="entry name" value="NAD(P)_OxRdtase_dom_sf"/>
</dbReference>
<dbReference type="AlphaFoldDB" id="A0A8T3VTE2"/>
<comment type="caution">
    <text evidence="2">The sequence shown here is derived from an EMBL/GenBank/DDBJ whole genome shotgun (WGS) entry which is preliminary data.</text>
</comment>
<dbReference type="PANTHER" id="PTHR43312:SF2">
    <property type="entry name" value="OXIDOREDUCTASE"/>
    <property type="match status" value="1"/>
</dbReference>
<feature type="domain" description="4Fe-4S ferredoxin-type" evidence="1">
    <location>
        <begin position="345"/>
        <end position="376"/>
    </location>
</feature>
<dbReference type="PROSITE" id="PS00198">
    <property type="entry name" value="4FE4S_FER_1"/>
    <property type="match status" value="1"/>
</dbReference>
<evidence type="ECO:0000313" key="2">
    <source>
        <dbReference type="EMBL" id="MBE6511678.1"/>
    </source>
</evidence>
<sequence>MRVISGDYMEEDMKRFGFGFMRLPRKGFDIDYEKTNQMVDKFIESGANFFDTGYDYLGGESEIAIRESVVKRYPRDEILISDKMPVYSMSKGDDPEEIFKTQLERCGVDYFDYYLVHDPEDRYYGGLCNELDIFNLLSKYKNEGKIRRLGLSLHDSPKVLDKILTEHPEMEFVLLQVNYKDWFNPSLETDKLYDVAKDHGIPVFVMGPLKGGSLARVNKDVSKLFKEYENSANGNNDFKSPSDWAFSFVFNLDNVDMVLSGISNIDEMERDIEFIQSFKKLNGLELRVINKARELSRYDSPINCSTCDYCVGHCPIDMPISKYFDLYNLDKNSFELESDVYDTYKRISENSPKASQCIGCGNCEDFCPQHLKISDEMKKVSALFD</sequence>
<proteinExistence type="predicted"/>
<dbReference type="InterPro" id="IPR053135">
    <property type="entry name" value="AKR2_Oxidoreductase"/>
</dbReference>
<gene>
    <name evidence="2" type="ORF">E7Z75_00805</name>
</gene>